<dbReference type="Proteomes" id="UP000230066">
    <property type="component" value="Unassembled WGS sequence"/>
</dbReference>
<dbReference type="AlphaFoldDB" id="A0A4E0R8K8"/>
<gene>
    <name evidence="1" type="ORF">D915_010982</name>
</gene>
<dbReference type="EMBL" id="JXXN02016527">
    <property type="protein sequence ID" value="THD18087.1"/>
    <property type="molecule type" value="Genomic_DNA"/>
</dbReference>
<keyword evidence="2" id="KW-1185">Reference proteome</keyword>
<sequence>MFDSFKKHITMLAKIISPIDRHTYTVIDTVSAWAHILPHIKQLCRRFSMFVVDQRWNSMYTSEILCALVYIQFIYKTSGAPTEYFEVDISSELGSETPVQNMGLLLNATWNNKDVSACEFISLLGFYASSTLGREYLGCEDDFTHRRNGKFHMFFAVKGSDSNVEKVCLDHEVQEVNRGIHNWMKSKEIKPVNFIHVTGATIRRKQNCELSSC</sequence>
<organism evidence="1 2">
    <name type="scientific">Fasciola hepatica</name>
    <name type="common">Liver fluke</name>
    <dbReference type="NCBI Taxonomy" id="6192"/>
    <lineage>
        <taxon>Eukaryota</taxon>
        <taxon>Metazoa</taxon>
        <taxon>Spiralia</taxon>
        <taxon>Lophotrochozoa</taxon>
        <taxon>Platyhelminthes</taxon>
        <taxon>Trematoda</taxon>
        <taxon>Digenea</taxon>
        <taxon>Plagiorchiida</taxon>
        <taxon>Echinostomata</taxon>
        <taxon>Echinostomatoidea</taxon>
        <taxon>Fasciolidae</taxon>
        <taxon>Fasciola</taxon>
    </lineage>
</organism>
<reference evidence="1" key="1">
    <citation type="submission" date="2019-03" db="EMBL/GenBank/DDBJ databases">
        <title>Improved annotation for the trematode Fasciola hepatica.</title>
        <authorList>
            <person name="Choi Y.-J."/>
            <person name="Martin J."/>
            <person name="Mitreva M."/>
        </authorList>
    </citation>
    <scope>NUCLEOTIDE SEQUENCE [LARGE SCALE GENOMIC DNA]</scope>
</reference>
<evidence type="ECO:0000313" key="2">
    <source>
        <dbReference type="Proteomes" id="UP000230066"/>
    </source>
</evidence>
<name>A0A4E0R8K8_FASHE</name>
<evidence type="ECO:0000313" key="1">
    <source>
        <dbReference type="EMBL" id="THD18087.1"/>
    </source>
</evidence>
<accession>A0A4E0R8K8</accession>
<proteinExistence type="predicted"/>
<comment type="caution">
    <text evidence="1">The sequence shown here is derived from an EMBL/GenBank/DDBJ whole genome shotgun (WGS) entry which is preliminary data.</text>
</comment>
<protein>
    <submittedName>
        <fullName evidence="1">Uncharacterized protein</fullName>
    </submittedName>
</protein>